<dbReference type="SUPFAM" id="SSF56935">
    <property type="entry name" value="Porins"/>
    <property type="match status" value="1"/>
</dbReference>
<dbReference type="InterPro" id="IPR012910">
    <property type="entry name" value="Plug_dom"/>
</dbReference>
<keyword evidence="8" id="KW-0732">Signal</keyword>
<evidence type="ECO:0000313" key="10">
    <source>
        <dbReference type="EMBL" id="MFD2554203.1"/>
    </source>
</evidence>
<sequence>MRHLLKLLFILFPLWASAQQIVGSVADQEGIPLMRITVKNISTGQMSITDDRGRFLIKGVHRSAILRFTGTGYEAQEVLVNELRDIRVVLKKAVSVLDEVQVIGYGTTTQRYNVGSVTTVRAEDIADQPISNPLAALQGRVPGLVVANTSGLPGAAFTVQVRGQNSLRANIQEQGVPLDNPLFIIDGVPFAPQNNNLNLFRSIATQGIGSGNTNSGGISPFNGINPADIESIEVLRDADATAIYGARGGNGVILITTKRGGNEEGKTSFVMDAVSGVSVIGKTMRMMNTKEYLAMRSEALENENLSPNLTILDEGYAPDLLLFDQNRYTDWKDYFMGNTAHNTIVNMSLSGGARTTNFRIGAGFNRNTFIFPGDYSDNRGSLSWNLNHSSIDQKFHVNMSALYAYNKNNSSGTPDLLSAYRLPPNFPEFIDAEGKLLWEYKGVPFGVGSTDNPLSYLRNQYSISNTTLNSNLMMSYEILKGLVFKTSLGYNSVDGKEYKGVPRAAKNPVFGTTATASFGTNEWETWIVEPQLTYYTAIGKSNLDFLAGATLQRQRNGRVEMSGSGYSNDDLIESISAAAVRNVTDGSSQYSYAAAFGRMNYRWGNKYIANVSIRRDGSSRFGPGKQYGTFGALGVGWLLTEERFLKDMLSFLSFGKLRGSYGVTGSDAIGDYLYLPRWASSTYPYDGETGYLPQNLYNPKLHWATTKKMEVGLDLAFLQDRILMNTSYYNNRSGNQLITYSIPAIAGFNTVPQNWNATVENKGLEVAITSKNIETGGLKWTTSFNITFPKNKLVSFPGIESSSYNTRYVVGKSVNTVLGFDYVGVNSTSGLFEFRKEDGAVSSAPEMPSYGRLNDYVAFGSLDPKYYGGLLNSIRYKKISLDVHFDFRKQIGANYLQQVYASMPGMAFNVPASMVDRWRQPGDVSDFQRLSTAYGEVFDTSRFFKNSSGTYGDASYIKCRHIAIGYDVGGVTQKLKIRGLRLYVAAQNLFTISNYAGNDPETQMLYGVPVLRTVTGGIQLSL</sequence>
<dbReference type="InterPro" id="IPR023996">
    <property type="entry name" value="TonB-dep_OMP_SusC/RagA"/>
</dbReference>
<keyword evidence="2 7" id="KW-0813">Transport</keyword>
<dbReference type="InterPro" id="IPR008969">
    <property type="entry name" value="CarboxyPept-like_regulatory"/>
</dbReference>
<evidence type="ECO:0000256" key="5">
    <source>
        <dbReference type="ARBA" id="ARBA00023136"/>
    </source>
</evidence>
<evidence type="ECO:0000256" key="7">
    <source>
        <dbReference type="PROSITE-ProRule" id="PRU01360"/>
    </source>
</evidence>
<dbReference type="Proteomes" id="UP001597440">
    <property type="component" value="Unassembled WGS sequence"/>
</dbReference>
<evidence type="ECO:0000256" key="4">
    <source>
        <dbReference type="ARBA" id="ARBA00022692"/>
    </source>
</evidence>
<dbReference type="NCBIfam" id="TIGR04057">
    <property type="entry name" value="SusC_RagA_signa"/>
    <property type="match status" value="1"/>
</dbReference>
<name>A0ABW5L1L1_9SPHI</name>
<accession>A0ABW5L1L1</accession>
<dbReference type="PROSITE" id="PS52016">
    <property type="entry name" value="TONB_DEPENDENT_REC_3"/>
    <property type="match status" value="1"/>
</dbReference>
<protein>
    <submittedName>
        <fullName evidence="10">SusC/RagA family TonB-linked outer membrane protein</fullName>
    </submittedName>
</protein>
<evidence type="ECO:0000256" key="1">
    <source>
        <dbReference type="ARBA" id="ARBA00004571"/>
    </source>
</evidence>
<keyword evidence="5 7" id="KW-0472">Membrane</keyword>
<feature type="chain" id="PRO_5046833896" evidence="8">
    <location>
        <begin position="19"/>
        <end position="1022"/>
    </location>
</feature>
<feature type="signal peptide" evidence="8">
    <location>
        <begin position="1"/>
        <end position="18"/>
    </location>
</feature>
<gene>
    <name evidence="10" type="ORF">ACFSQW_07370</name>
</gene>
<dbReference type="NCBIfam" id="TIGR04056">
    <property type="entry name" value="OMP_RagA_SusC"/>
    <property type="match status" value="1"/>
</dbReference>
<proteinExistence type="inferred from homology"/>
<dbReference type="RefSeq" id="WP_210355996.1">
    <property type="nucleotide sequence ID" value="NZ_JAEQMU010000006.1"/>
</dbReference>
<comment type="similarity">
    <text evidence="7">Belongs to the TonB-dependent receptor family.</text>
</comment>
<dbReference type="InterPro" id="IPR023997">
    <property type="entry name" value="TonB-dep_OMP_SusC/RagA_CS"/>
</dbReference>
<dbReference type="SUPFAM" id="SSF49464">
    <property type="entry name" value="Carboxypeptidase regulatory domain-like"/>
    <property type="match status" value="1"/>
</dbReference>
<evidence type="ECO:0000256" key="2">
    <source>
        <dbReference type="ARBA" id="ARBA00022448"/>
    </source>
</evidence>
<evidence type="ECO:0000256" key="8">
    <source>
        <dbReference type="SAM" id="SignalP"/>
    </source>
</evidence>
<dbReference type="InterPro" id="IPR037066">
    <property type="entry name" value="Plug_dom_sf"/>
</dbReference>
<evidence type="ECO:0000256" key="3">
    <source>
        <dbReference type="ARBA" id="ARBA00022452"/>
    </source>
</evidence>
<dbReference type="EMBL" id="JBHULD010000008">
    <property type="protein sequence ID" value="MFD2554203.1"/>
    <property type="molecule type" value="Genomic_DNA"/>
</dbReference>
<dbReference type="InterPro" id="IPR039426">
    <property type="entry name" value="TonB-dep_rcpt-like"/>
</dbReference>
<reference evidence="11" key="1">
    <citation type="journal article" date="2019" name="Int. J. Syst. Evol. Microbiol.">
        <title>The Global Catalogue of Microorganisms (GCM) 10K type strain sequencing project: providing services to taxonomists for standard genome sequencing and annotation.</title>
        <authorList>
            <consortium name="The Broad Institute Genomics Platform"/>
            <consortium name="The Broad Institute Genome Sequencing Center for Infectious Disease"/>
            <person name="Wu L."/>
            <person name="Ma J."/>
        </authorList>
    </citation>
    <scope>NUCLEOTIDE SEQUENCE [LARGE SCALE GENOMIC DNA]</scope>
    <source>
        <strain evidence="11">KCTC 52298</strain>
    </source>
</reference>
<organism evidence="10 11">
    <name type="scientific">Sphingobacterium tabacisoli</name>
    <dbReference type="NCBI Taxonomy" id="2044855"/>
    <lineage>
        <taxon>Bacteria</taxon>
        <taxon>Pseudomonadati</taxon>
        <taxon>Bacteroidota</taxon>
        <taxon>Sphingobacteriia</taxon>
        <taxon>Sphingobacteriales</taxon>
        <taxon>Sphingobacteriaceae</taxon>
        <taxon>Sphingobacterium</taxon>
    </lineage>
</organism>
<comment type="caution">
    <text evidence="10">The sequence shown here is derived from an EMBL/GenBank/DDBJ whole genome shotgun (WGS) entry which is preliminary data.</text>
</comment>
<dbReference type="Pfam" id="PF07715">
    <property type="entry name" value="Plug"/>
    <property type="match status" value="1"/>
</dbReference>
<keyword evidence="3 7" id="KW-1134">Transmembrane beta strand</keyword>
<comment type="subcellular location">
    <subcellularLocation>
        <location evidence="1 7">Cell outer membrane</location>
        <topology evidence="1 7">Multi-pass membrane protein</topology>
    </subcellularLocation>
</comment>
<dbReference type="InterPro" id="IPR036942">
    <property type="entry name" value="Beta-barrel_TonB_sf"/>
</dbReference>
<dbReference type="Gene3D" id="2.170.130.10">
    <property type="entry name" value="TonB-dependent receptor, plug domain"/>
    <property type="match status" value="1"/>
</dbReference>
<evidence type="ECO:0000313" key="11">
    <source>
        <dbReference type="Proteomes" id="UP001597440"/>
    </source>
</evidence>
<keyword evidence="11" id="KW-1185">Reference proteome</keyword>
<evidence type="ECO:0000259" key="9">
    <source>
        <dbReference type="Pfam" id="PF07715"/>
    </source>
</evidence>
<keyword evidence="4 7" id="KW-0812">Transmembrane</keyword>
<keyword evidence="6 7" id="KW-0998">Cell outer membrane</keyword>
<dbReference type="Gene3D" id="2.40.170.20">
    <property type="entry name" value="TonB-dependent receptor, beta-barrel domain"/>
    <property type="match status" value="1"/>
</dbReference>
<evidence type="ECO:0000256" key="6">
    <source>
        <dbReference type="ARBA" id="ARBA00023237"/>
    </source>
</evidence>
<feature type="domain" description="TonB-dependent receptor plug" evidence="9">
    <location>
        <begin position="113"/>
        <end position="252"/>
    </location>
</feature>